<feature type="transmembrane region" description="Helical" evidence="10">
    <location>
        <begin position="21"/>
        <end position="44"/>
    </location>
</feature>
<comment type="subcellular location">
    <subcellularLocation>
        <location evidence="2">Membrane</location>
        <topology evidence="2">Multi-pass membrane protein</topology>
    </subcellularLocation>
</comment>
<protein>
    <recommendedName>
        <fullName evidence="4">Probable multidrug resistance protein NorM</fullName>
    </recommendedName>
    <alternativeName>
        <fullName evidence="9">Multidrug-efflux transporter</fullName>
    </alternativeName>
</protein>
<dbReference type="PANTHER" id="PTHR43298">
    <property type="entry name" value="MULTIDRUG RESISTANCE PROTEIN NORM-RELATED"/>
    <property type="match status" value="1"/>
</dbReference>
<gene>
    <name evidence="11" type="ORF">QQX02_10350</name>
</gene>
<evidence type="ECO:0000256" key="9">
    <source>
        <dbReference type="ARBA" id="ARBA00031636"/>
    </source>
</evidence>
<feature type="transmembrane region" description="Helical" evidence="10">
    <location>
        <begin position="196"/>
        <end position="218"/>
    </location>
</feature>
<reference evidence="11" key="1">
    <citation type="submission" date="2023-06" db="EMBL/GenBank/DDBJ databases">
        <title>Egi l300058.</title>
        <authorList>
            <person name="Gao L."/>
            <person name="Fang B.-Z."/>
            <person name="Li W.-J."/>
        </authorList>
    </citation>
    <scope>NUCLEOTIDE SEQUENCE</scope>
    <source>
        <strain evidence="11">EGI L300058</strain>
    </source>
</reference>
<evidence type="ECO:0000256" key="7">
    <source>
        <dbReference type="ARBA" id="ARBA00022989"/>
    </source>
</evidence>
<dbReference type="PANTHER" id="PTHR43298:SF2">
    <property type="entry name" value="FMN_FAD EXPORTER YEEO-RELATED"/>
    <property type="match status" value="1"/>
</dbReference>
<feature type="transmembrane region" description="Helical" evidence="10">
    <location>
        <begin position="98"/>
        <end position="119"/>
    </location>
</feature>
<evidence type="ECO:0000256" key="4">
    <source>
        <dbReference type="ARBA" id="ARBA00020268"/>
    </source>
</evidence>
<feature type="transmembrane region" description="Helical" evidence="10">
    <location>
        <begin position="360"/>
        <end position="382"/>
    </location>
</feature>
<sequence>MTSRRDLFRGLPHRRALSLAWPMIVANVSVPLVGLVDTAMLGHFSDTQNLGAVAAGAIVLSAAYWVLSFLRLGTTSLVGRAVGAGRPLDTISHLQRSLMLAGVIAAAILVLQWVLIPLAMTIVAPAGEVRELATAYGQIRVHSLPAVLGTSVITGYFIGSQDTRRPLAIAVVVNLLNLVLDIAFVGGLSWGAAGAAWATMIAEWVGLAVAAVLLWRFLDPTLRERLRKWRGQGLRRRWRALLTMNADLAVRTALLYVALTFLTAAGGRISEDVLAANAILLQVTLLASYGLDGYAHAAEAMSAKALGTRNLTEFHRVNAAATLPALGIAAAFTALFLVAQDPFISLMTSLPDLAATTAQYFHWAAWLPLISVAAYQLDGVFIGSGQSRIMRNTMLVAVVGVYLPVFFVPAWVTGEASNDGLWLAFTLLNVARGVLLGAAYWRLTRTRGWLRTADAGA</sequence>
<feature type="transmembrane region" description="Helical" evidence="10">
    <location>
        <begin position="238"/>
        <end position="262"/>
    </location>
</feature>
<dbReference type="CDD" id="cd13136">
    <property type="entry name" value="MATE_DinF_like"/>
    <property type="match status" value="1"/>
</dbReference>
<evidence type="ECO:0000256" key="10">
    <source>
        <dbReference type="SAM" id="Phobius"/>
    </source>
</evidence>
<evidence type="ECO:0000256" key="1">
    <source>
        <dbReference type="ARBA" id="ARBA00003408"/>
    </source>
</evidence>
<proteinExistence type="inferred from homology"/>
<keyword evidence="8 10" id="KW-0472">Membrane</keyword>
<feature type="transmembrane region" description="Helical" evidence="10">
    <location>
        <begin position="50"/>
        <end position="70"/>
    </location>
</feature>
<evidence type="ECO:0000256" key="2">
    <source>
        <dbReference type="ARBA" id="ARBA00004141"/>
    </source>
</evidence>
<feature type="transmembrane region" description="Helical" evidence="10">
    <location>
        <begin position="394"/>
        <end position="414"/>
    </location>
</feature>
<evidence type="ECO:0000256" key="5">
    <source>
        <dbReference type="ARBA" id="ARBA00022448"/>
    </source>
</evidence>
<evidence type="ECO:0000313" key="11">
    <source>
        <dbReference type="EMBL" id="MDN4481324.1"/>
    </source>
</evidence>
<dbReference type="Pfam" id="PF01554">
    <property type="entry name" value="MatE"/>
    <property type="match status" value="2"/>
</dbReference>
<evidence type="ECO:0000256" key="3">
    <source>
        <dbReference type="ARBA" id="ARBA00010199"/>
    </source>
</evidence>
<dbReference type="InterPro" id="IPR044644">
    <property type="entry name" value="DinF-like"/>
</dbReference>
<accession>A0ABT8GJA1</accession>
<feature type="transmembrane region" description="Helical" evidence="10">
    <location>
        <begin position="317"/>
        <end position="340"/>
    </location>
</feature>
<comment type="caution">
    <text evidence="11">The sequence shown here is derived from an EMBL/GenBank/DDBJ whole genome shotgun (WGS) entry which is preliminary data.</text>
</comment>
<evidence type="ECO:0000256" key="8">
    <source>
        <dbReference type="ARBA" id="ARBA00023136"/>
    </source>
</evidence>
<dbReference type="InterPro" id="IPR050222">
    <property type="entry name" value="MATE_MdtK"/>
</dbReference>
<dbReference type="EMBL" id="JAUHQA010000001">
    <property type="protein sequence ID" value="MDN4481324.1"/>
    <property type="molecule type" value="Genomic_DNA"/>
</dbReference>
<comment type="function">
    <text evidence="1">Multidrug efflux pump.</text>
</comment>
<evidence type="ECO:0000256" key="6">
    <source>
        <dbReference type="ARBA" id="ARBA00022692"/>
    </source>
</evidence>
<feature type="transmembrane region" description="Helical" evidence="10">
    <location>
        <begin position="420"/>
        <end position="441"/>
    </location>
</feature>
<dbReference type="RefSeq" id="WP_301142921.1">
    <property type="nucleotide sequence ID" value="NZ_JAUHQA010000001.1"/>
</dbReference>
<name>A0ABT8GJA1_9MICO</name>
<dbReference type="InterPro" id="IPR002528">
    <property type="entry name" value="MATE_fam"/>
</dbReference>
<evidence type="ECO:0000313" key="12">
    <source>
        <dbReference type="Proteomes" id="UP001172708"/>
    </source>
</evidence>
<feature type="transmembrane region" description="Helical" evidence="10">
    <location>
        <begin position="274"/>
        <end position="296"/>
    </location>
</feature>
<keyword evidence="6 10" id="KW-0812">Transmembrane</keyword>
<comment type="similarity">
    <text evidence="3">Belongs to the multi antimicrobial extrusion (MATE) (TC 2.A.66.1) family.</text>
</comment>
<organism evidence="11 12">
    <name type="scientific">Demequina muriae</name>
    <dbReference type="NCBI Taxonomy" id="3051664"/>
    <lineage>
        <taxon>Bacteria</taxon>
        <taxon>Bacillati</taxon>
        <taxon>Actinomycetota</taxon>
        <taxon>Actinomycetes</taxon>
        <taxon>Micrococcales</taxon>
        <taxon>Demequinaceae</taxon>
        <taxon>Demequina</taxon>
    </lineage>
</organism>
<dbReference type="NCBIfam" id="TIGR00797">
    <property type="entry name" value="matE"/>
    <property type="match status" value="1"/>
</dbReference>
<feature type="transmembrane region" description="Helical" evidence="10">
    <location>
        <begin position="166"/>
        <end position="190"/>
    </location>
</feature>
<keyword evidence="5" id="KW-0813">Transport</keyword>
<feature type="transmembrane region" description="Helical" evidence="10">
    <location>
        <begin position="139"/>
        <end position="159"/>
    </location>
</feature>
<keyword evidence="12" id="KW-1185">Reference proteome</keyword>
<dbReference type="Proteomes" id="UP001172708">
    <property type="component" value="Unassembled WGS sequence"/>
</dbReference>
<keyword evidence="7 10" id="KW-1133">Transmembrane helix</keyword>